<evidence type="ECO:0000256" key="4">
    <source>
        <dbReference type="ARBA" id="ARBA00022692"/>
    </source>
</evidence>
<reference evidence="9 10" key="1">
    <citation type="submission" date="2023-07" db="EMBL/GenBank/DDBJ databases">
        <title>Genomic Encyclopedia of Type Strains, Phase IV (KMG-IV): sequencing the most valuable type-strain genomes for metagenomic binning, comparative biology and taxonomic classification.</title>
        <authorList>
            <person name="Goeker M."/>
        </authorList>
    </citation>
    <scope>NUCLEOTIDE SEQUENCE [LARGE SCALE GENOMIC DNA]</scope>
    <source>
        <strain evidence="9 10">DSM 19619</strain>
    </source>
</reference>
<dbReference type="InterPro" id="IPR020846">
    <property type="entry name" value="MFS_dom"/>
</dbReference>
<feature type="transmembrane region" description="Helical" evidence="7">
    <location>
        <begin position="21"/>
        <end position="42"/>
    </location>
</feature>
<evidence type="ECO:0000256" key="5">
    <source>
        <dbReference type="ARBA" id="ARBA00022989"/>
    </source>
</evidence>
<feature type="transmembrane region" description="Helical" evidence="7">
    <location>
        <begin position="177"/>
        <end position="198"/>
    </location>
</feature>
<evidence type="ECO:0000313" key="9">
    <source>
        <dbReference type="EMBL" id="MDQ0470545.1"/>
    </source>
</evidence>
<comment type="caution">
    <text evidence="9">The sequence shown here is derived from an EMBL/GenBank/DDBJ whole genome shotgun (WGS) entry which is preliminary data.</text>
</comment>
<feature type="transmembrane region" description="Helical" evidence="7">
    <location>
        <begin position="54"/>
        <end position="75"/>
    </location>
</feature>
<keyword evidence="3" id="KW-1003">Cell membrane</keyword>
<evidence type="ECO:0000313" key="10">
    <source>
        <dbReference type="Proteomes" id="UP001242480"/>
    </source>
</evidence>
<accession>A0ABU0J8D7</accession>
<dbReference type="PROSITE" id="PS50850">
    <property type="entry name" value="MFS"/>
    <property type="match status" value="1"/>
</dbReference>
<gene>
    <name evidence="9" type="ORF">QO011_003564</name>
</gene>
<keyword evidence="5 7" id="KW-1133">Transmembrane helix</keyword>
<evidence type="ECO:0000256" key="7">
    <source>
        <dbReference type="SAM" id="Phobius"/>
    </source>
</evidence>
<feature type="transmembrane region" description="Helical" evidence="7">
    <location>
        <begin position="153"/>
        <end position="171"/>
    </location>
</feature>
<protein>
    <submittedName>
        <fullName evidence="9">MFS family permease</fullName>
    </submittedName>
</protein>
<comment type="subcellular location">
    <subcellularLocation>
        <location evidence="1">Cell membrane</location>
        <topology evidence="1">Multi-pass membrane protein</topology>
    </subcellularLocation>
</comment>
<feature type="transmembrane region" description="Helical" evidence="7">
    <location>
        <begin position="124"/>
        <end position="146"/>
    </location>
</feature>
<dbReference type="Pfam" id="PF07690">
    <property type="entry name" value="MFS_1"/>
    <property type="match status" value="1"/>
</dbReference>
<dbReference type="EMBL" id="JAUSVX010000006">
    <property type="protein sequence ID" value="MDQ0470545.1"/>
    <property type="molecule type" value="Genomic_DNA"/>
</dbReference>
<proteinExistence type="predicted"/>
<feature type="transmembrane region" description="Helical" evidence="7">
    <location>
        <begin position="306"/>
        <end position="329"/>
    </location>
</feature>
<dbReference type="InterPro" id="IPR036259">
    <property type="entry name" value="MFS_trans_sf"/>
</dbReference>
<evidence type="ECO:0000256" key="6">
    <source>
        <dbReference type="ARBA" id="ARBA00023136"/>
    </source>
</evidence>
<sequence>MTLRSNDDGSLRRTGVATAGIPEVSMVIFLGLAAMGLALPALPARIHGTLGFDLTTAGWAMGVQSAATLVSRPWAGRLTDRRGGRRVVMAGLAAMAGAGLVYGLSALPALDRHAALGALVAGRLLTGLGVGLIVTGGGAWVVGLAGMDRAGRAMSWIGLAMFGGLAAGAAAGAALPFGAVTALAVCAALAGIAAAARIRPVRIEAKGRPLSLRAVTGCIWRPGTALALSAAGFAAVSSFVVLAFEAKGWPGGGNAIAAFGIGHVGARLLFAGLADKAKGPAPAAAMLVLESLGLGLIWLAPTPAVALAGAALGGFGFSMVYPLMALPALRRVPEASRGLAIGLYDAFFDVAMGVSTAACGLIAGAAGLPAIFLFAGCASLAAIIAVLAAYRGAPPPLRSSAS</sequence>
<dbReference type="PANTHER" id="PTHR23517">
    <property type="entry name" value="RESISTANCE PROTEIN MDTM, PUTATIVE-RELATED-RELATED"/>
    <property type="match status" value="1"/>
</dbReference>
<organism evidence="9 10">
    <name type="scientific">Labrys wisconsinensis</name>
    <dbReference type="NCBI Taxonomy" id="425677"/>
    <lineage>
        <taxon>Bacteria</taxon>
        <taxon>Pseudomonadati</taxon>
        <taxon>Pseudomonadota</taxon>
        <taxon>Alphaproteobacteria</taxon>
        <taxon>Hyphomicrobiales</taxon>
        <taxon>Xanthobacteraceae</taxon>
        <taxon>Labrys</taxon>
    </lineage>
</organism>
<feature type="transmembrane region" description="Helical" evidence="7">
    <location>
        <begin position="219"/>
        <end position="244"/>
    </location>
</feature>
<feature type="domain" description="Major facilitator superfamily (MFS) profile" evidence="8">
    <location>
        <begin position="183"/>
        <end position="402"/>
    </location>
</feature>
<evidence type="ECO:0000256" key="2">
    <source>
        <dbReference type="ARBA" id="ARBA00022448"/>
    </source>
</evidence>
<keyword evidence="4 7" id="KW-0812">Transmembrane</keyword>
<dbReference type="Proteomes" id="UP001242480">
    <property type="component" value="Unassembled WGS sequence"/>
</dbReference>
<dbReference type="Gene3D" id="1.20.1250.20">
    <property type="entry name" value="MFS general substrate transporter like domains"/>
    <property type="match status" value="1"/>
</dbReference>
<evidence type="ECO:0000256" key="3">
    <source>
        <dbReference type="ARBA" id="ARBA00022475"/>
    </source>
</evidence>
<keyword evidence="2" id="KW-0813">Transport</keyword>
<keyword evidence="6 7" id="KW-0472">Membrane</keyword>
<feature type="transmembrane region" description="Helical" evidence="7">
    <location>
        <begin position="341"/>
        <end position="364"/>
    </location>
</feature>
<feature type="transmembrane region" description="Helical" evidence="7">
    <location>
        <begin position="256"/>
        <end position="274"/>
    </location>
</feature>
<dbReference type="InterPro" id="IPR050171">
    <property type="entry name" value="MFS_Transporters"/>
</dbReference>
<dbReference type="SUPFAM" id="SSF103473">
    <property type="entry name" value="MFS general substrate transporter"/>
    <property type="match status" value="1"/>
</dbReference>
<dbReference type="InterPro" id="IPR011701">
    <property type="entry name" value="MFS"/>
</dbReference>
<evidence type="ECO:0000256" key="1">
    <source>
        <dbReference type="ARBA" id="ARBA00004651"/>
    </source>
</evidence>
<evidence type="ECO:0000259" key="8">
    <source>
        <dbReference type="PROSITE" id="PS50850"/>
    </source>
</evidence>
<feature type="transmembrane region" description="Helical" evidence="7">
    <location>
        <begin position="370"/>
        <end position="390"/>
    </location>
</feature>
<feature type="transmembrane region" description="Helical" evidence="7">
    <location>
        <begin position="281"/>
        <end position="300"/>
    </location>
</feature>
<feature type="transmembrane region" description="Helical" evidence="7">
    <location>
        <begin position="87"/>
        <end position="104"/>
    </location>
</feature>
<name>A0ABU0J8D7_9HYPH</name>
<keyword evidence="10" id="KW-1185">Reference proteome</keyword>
<dbReference type="PANTHER" id="PTHR23517:SF13">
    <property type="entry name" value="MAJOR FACILITATOR SUPERFAMILY MFS_1"/>
    <property type="match status" value="1"/>
</dbReference>
<dbReference type="RefSeq" id="WP_307274609.1">
    <property type="nucleotide sequence ID" value="NZ_JAUSVX010000006.1"/>
</dbReference>